<proteinExistence type="predicted"/>
<accession>A0A9N7UTJ9</accession>
<gene>
    <name evidence="2" type="ORF">PLEPLA_LOCUS24529</name>
</gene>
<dbReference type="EMBL" id="CADEAL010001897">
    <property type="protein sequence ID" value="CAB1436496.1"/>
    <property type="molecule type" value="Genomic_DNA"/>
</dbReference>
<feature type="compositionally biased region" description="Pro residues" evidence="1">
    <location>
        <begin position="135"/>
        <end position="154"/>
    </location>
</feature>
<keyword evidence="3" id="KW-1185">Reference proteome</keyword>
<comment type="caution">
    <text evidence="2">The sequence shown here is derived from an EMBL/GenBank/DDBJ whole genome shotgun (WGS) entry which is preliminary data.</text>
</comment>
<evidence type="ECO:0000313" key="3">
    <source>
        <dbReference type="Proteomes" id="UP001153269"/>
    </source>
</evidence>
<dbReference type="Proteomes" id="UP001153269">
    <property type="component" value="Unassembled WGS sequence"/>
</dbReference>
<evidence type="ECO:0000256" key="1">
    <source>
        <dbReference type="SAM" id="MobiDB-lite"/>
    </source>
</evidence>
<dbReference type="AlphaFoldDB" id="A0A9N7UTJ9"/>
<evidence type="ECO:0000313" key="2">
    <source>
        <dbReference type="EMBL" id="CAB1436496.1"/>
    </source>
</evidence>
<organism evidence="2 3">
    <name type="scientific">Pleuronectes platessa</name>
    <name type="common">European plaice</name>
    <dbReference type="NCBI Taxonomy" id="8262"/>
    <lineage>
        <taxon>Eukaryota</taxon>
        <taxon>Metazoa</taxon>
        <taxon>Chordata</taxon>
        <taxon>Craniata</taxon>
        <taxon>Vertebrata</taxon>
        <taxon>Euteleostomi</taxon>
        <taxon>Actinopterygii</taxon>
        <taxon>Neopterygii</taxon>
        <taxon>Teleostei</taxon>
        <taxon>Neoteleostei</taxon>
        <taxon>Acanthomorphata</taxon>
        <taxon>Carangaria</taxon>
        <taxon>Pleuronectiformes</taxon>
        <taxon>Pleuronectoidei</taxon>
        <taxon>Pleuronectidae</taxon>
        <taxon>Pleuronectes</taxon>
    </lineage>
</organism>
<feature type="region of interest" description="Disordered" evidence="1">
    <location>
        <begin position="130"/>
        <end position="161"/>
    </location>
</feature>
<name>A0A9N7UTJ9_PLEPL</name>
<protein>
    <submittedName>
        <fullName evidence="2">Uncharacterized protein</fullName>
    </submittedName>
</protein>
<feature type="non-terminal residue" evidence="2">
    <location>
        <position position="1"/>
    </location>
</feature>
<reference evidence="2" key="1">
    <citation type="submission" date="2020-03" db="EMBL/GenBank/DDBJ databases">
        <authorList>
            <person name="Weist P."/>
        </authorList>
    </citation>
    <scope>NUCLEOTIDE SEQUENCE</scope>
</reference>
<sequence length="179" mass="19805">EDVALAFPHLPSTVMPGMYLGQCVLYLVHGMHLENRRVILVEITDSNVPGRLKGNVAEQRDARLFKAVPLGVSEAPFNEVPPATLSPNSLVLINYLDMHLTLLGKLTSSFWRAKGEETLVNIMARKYKRLSDTPSPHPPTSLNPHHTPPPPPHLFLPSPSISIISPESHKQLHEGSHDE</sequence>